<accession>A0A9P8UE45</accession>
<feature type="region of interest" description="Disordered" evidence="1">
    <location>
        <begin position="230"/>
        <end position="259"/>
    </location>
</feature>
<dbReference type="EMBL" id="JAGPXC010000007">
    <property type="protein sequence ID" value="KAH6648270.1"/>
    <property type="molecule type" value="Genomic_DNA"/>
</dbReference>
<sequence length="326" mass="36381">MKTMARTQLAGHIAWLPRMNTPGIDLSLDPGCYDHPVVILSPRVTVGKVVILTMTSFGDTDLVERHKHARKRRPYLPVFPASPHPDNGIILYLEDLSLPLHRNGWIDTSEPLTVRFDSLIPYNEPEEDFTLSRASYQQLIGYSGFGSSLGKICQVPWRSQAYSPPKDRGPLGADSGSISPNTLSSFYQQSRRVWSEPLAPRPIRDGQNELKRRSWPLSRLRKPCDEEIGQDATALPNQPATNTGQQSWSMSRLREPRDEEVEQAAATHLNRPPSTASKYSGLSHGKACRQDSPACIPFPLVPRETCSSTEQVVESVLRALSVCRMT</sequence>
<evidence type="ECO:0000313" key="3">
    <source>
        <dbReference type="Proteomes" id="UP000758603"/>
    </source>
</evidence>
<feature type="region of interest" description="Disordered" evidence="1">
    <location>
        <begin position="161"/>
        <end position="182"/>
    </location>
</feature>
<dbReference type="RefSeq" id="XP_045954777.1">
    <property type="nucleotide sequence ID" value="XM_046096405.1"/>
</dbReference>
<dbReference type="OrthoDB" id="3537171at2759"/>
<keyword evidence="3" id="KW-1185">Reference proteome</keyword>
<organism evidence="2 3">
    <name type="scientific">Truncatella angustata</name>
    <dbReference type="NCBI Taxonomy" id="152316"/>
    <lineage>
        <taxon>Eukaryota</taxon>
        <taxon>Fungi</taxon>
        <taxon>Dikarya</taxon>
        <taxon>Ascomycota</taxon>
        <taxon>Pezizomycotina</taxon>
        <taxon>Sordariomycetes</taxon>
        <taxon>Xylariomycetidae</taxon>
        <taxon>Amphisphaeriales</taxon>
        <taxon>Sporocadaceae</taxon>
        <taxon>Truncatella</taxon>
    </lineage>
</organism>
<protein>
    <submittedName>
        <fullName evidence="2">Uncharacterized protein</fullName>
    </submittedName>
</protein>
<name>A0A9P8UE45_9PEZI</name>
<dbReference type="GeneID" id="70125298"/>
<feature type="compositionally biased region" description="Polar residues" evidence="1">
    <location>
        <begin position="235"/>
        <end position="250"/>
    </location>
</feature>
<dbReference type="AlphaFoldDB" id="A0A9P8UE45"/>
<comment type="caution">
    <text evidence="2">The sequence shown here is derived from an EMBL/GenBank/DDBJ whole genome shotgun (WGS) entry which is preliminary data.</text>
</comment>
<dbReference type="PANTHER" id="PTHR37048:SF2">
    <property type="entry name" value="QUESTIONABLE PROTEIN"/>
    <property type="match status" value="1"/>
</dbReference>
<proteinExistence type="predicted"/>
<feature type="region of interest" description="Disordered" evidence="1">
    <location>
        <begin position="197"/>
        <end position="216"/>
    </location>
</feature>
<dbReference type="Proteomes" id="UP000758603">
    <property type="component" value="Unassembled WGS sequence"/>
</dbReference>
<evidence type="ECO:0000256" key="1">
    <source>
        <dbReference type="SAM" id="MobiDB-lite"/>
    </source>
</evidence>
<evidence type="ECO:0000313" key="2">
    <source>
        <dbReference type="EMBL" id="KAH6648270.1"/>
    </source>
</evidence>
<reference evidence="2" key="1">
    <citation type="journal article" date="2021" name="Nat. Commun.">
        <title>Genetic determinants of endophytism in the Arabidopsis root mycobiome.</title>
        <authorList>
            <person name="Mesny F."/>
            <person name="Miyauchi S."/>
            <person name="Thiergart T."/>
            <person name="Pickel B."/>
            <person name="Atanasova L."/>
            <person name="Karlsson M."/>
            <person name="Huettel B."/>
            <person name="Barry K.W."/>
            <person name="Haridas S."/>
            <person name="Chen C."/>
            <person name="Bauer D."/>
            <person name="Andreopoulos W."/>
            <person name="Pangilinan J."/>
            <person name="LaButti K."/>
            <person name="Riley R."/>
            <person name="Lipzen A."/>
            <person name="Clum A."/>
            <person name="Drula E."/>
            <person name="Henrissat B."/>
            <person name="Kohler A."/>
            <person name="Grigoriev I.V."/>
            <person name="Martin F.M."/>
            <person name="Hacquard S."/>
        </authorList>
    </citation>
    <scope>NUCLEOTIDE SEQUENCE</scope>
    <source>
        <strain evidence="2">MPI-SDFR-AT-0073</strain>
    </source>
</reference>
<feature type="compositionally biased region" description="Basic and acidic residues" evidence="1">
    <location>
        <begin position="202"/>
        <end position="212"/>
    </location>
</feature>
<dbReference type="PANTHER" id="PTHR37048">
    <property type="entry name" value="QUESTIONABLE PROTEIN"/>
    <property type="match status" value="1"/>
</dbReference>
<gene>
    <name evidence="2" type="ORF">BKA67DRAFT_358591</name>
</gene>